<feature type="binding site" description="covalent" evidence="11">
    <location>
        <position position="310"/>
    </location>
    <ligand>
        <name>heme c</name>
        <dbReference type="ChEBI" id="CHEBI:61717"/>
        <label>3</label>
    </ligand>
</feature>
<keyword evidence="9 12" id="KW-0408">Iron</keyword>
<dbReference type="KEGG" id="pstt:CH92_07335"/>
<dbReference type="Pfam" id="PF00034">
    <property type="entry name" value="Cytochrom_C"/>
    <property type="match status" value="3"/>
</dbReference>
<feature type="binding site" description="covalent" evidence="11">
    <location>
        <position position="313"/>
    </location>
    <ligand>
        <name>heme c</name>
        <dbReference type="ChEBI" id="CHEBI:61717"/>
        <label>3</label>
    </ligand>
</feature>
<dbReference type="EMBL" id="CP007441">
    <property type="protein sequence ID" value="AHL74928.1"/>
    <property type="molecule type" value="Genomic_DNA"/>
</dbReference>
<dbReference type="SUPFAM" id="SSF46626">
    <property type="entry name" value="Cytochrome c"/>
    <property type="match status" value="3"/>
</dbReference>
<evidence type="ECO:0000256" key="3">
    <source>
        <dbReference type="ARBA" id="ARBA00022475"/>
    </source>
</evidence>
<keyword evidence="7" id="KW-0677">Repeat</keyword>
<dbReference type="InterPro" id="IPR009056">
    <property type="entry name" value="Cyt_c-like_dom"/>
</dbReference>
<reference evidence="16" key="1">
    <citation type="journal article" date="2014" name="Genome Announc.">
        <title>Complete Genome Sequence of the Highly Transformable Pseudomonas stutzeri Strain 28a24.</title>
        <authorList>
            <person name="Smith B.A."/>
            <person name="Dougherty K.M."/>
            <person name="Baltrus D.A."/>
        </authorList>
    </citation>
    <scope>NUCLEOTIDE SEQUENCE [LARGE SCALE GENOMIC DNA]</scope>
    <source>
        <strain evidence="16">28a24</strain>
    </source>
</reference>
<dbReference type="PRINTS" id="PR00605">
    <property type="entry name" value="CYTCHROMECIC"/>
</dbReference>
<sequence length="408" mass="43684">MKTFPSLCVGALGLMAGIAHAADGSDSYDLVARGRYLAELGDCTACHTLPGKAPYSGGVAIETPFGNVLGANITPDAETGIGAWSFEDFQNTMSNGHARGGKRLYAAMPYTAYTKVTREDNRALWAYLNSLEPVKHEVETNQLPFPFNIRTSLIAWNWMAFDEGEYQPDPEQSEQWNRGAYLVQGLGHCGSCHTPKSLIGGDKDDEFLTGSNLQSWMAPDITGNSHTGIGRWSEAEIVSYLKTGANRFDMASGPMAEAVEHSTQHWKDADLSAVAVYLKSLGDGEQESPTPLAADSANMRTGALIYEDQCSACHTPDGEGITNLFPRLAQAPLVNSSDATSLIRVVLAGSRAGATDAAPTAPAMPSFAWNMSDQHIADVLTYVRNSWGNAAAAVSADDVKGLREDLKP</sequence>
<evidence type="ECO:0000256" key="2">
    <source>
        <dbReference type="ARBA" id="ARBA00022448"/>
    </source>
</evidence>
<feature type="domain" description="Cytochrome c" evidence="14">
    <location>
        <begin position="19"/>
        <end position="132"/>
    </location>
</feature>
<evidence type="ECO:0000256" key="4">
    <source>
        <dbReference type="ARBA" id="ARBA00022617"/>
    </source>
</evidence>
<dbReference type="GO" id="GO:0016614">
    <property type="term" value="F:oxidoreductase activity, acting on CH-OH group of donors"/>
    <property type="evidence" value="ECO:0007669"/>
    <property type="project" value="InterPro"/>
</dbReference>
<feature type="binding site" description="covalent" evidence="11">
    <location>
        <position position="43"/>
    </location>
    <ligand>
        <name>heme c</name>
        <dbReference type="ChEBI" id="CHEBI:61717"/>
        <label>1</label>
    </ligand>
</feature>
<dbReference type="GO" id="GO:0020037">
    <property type="term" value="F:heme binding"/>
    <property type="evidence" value="ECO:0007669"/>
    <property type="project" value="InterPro"/>
</dbReference>
<evidence type="ECO:0000313" key="16">
    <source>
        <dbReference type="Proteomes" id="UP000019522"/>
    </source>
</evidence>
<keyword evidence="2" id="KW-0813">Transport</keyword>
<evidence type="ECO:0000313" key="15">
    <source>
        <dbReference type="EMBL" id="AHL74928.1"/>
    </source>
</evidence>
<evidence type="ECO:0000256" key="8">
    <source>
        <dbReference type="ARBA" id="ARBA00022982"/>
    </source>
</evidence>
<evidence type="ECO:0000256" key="1">
    <source>
        <dbReference type="ARBA" id="ARBA00004236"/>
    </source>
</evidence>
<evidence type="ECO:0000259" key="14">
    <source>
        <dbReference type="PROSITE" id="PS51007"/>
    </source>
</evidence>
<feature type="domain" description="Cytochrome c" evidence="14">
    <location>
        <begin position="174"/>
        <end position="282"/>
    </location>
</feature>
<dbReference type="GO" id="GO:0005886">
    <property type="term" value="C:plasma membrane"/>
    <property type="evidence" value="ECO:0007669"/>
    <property type="project" value="UniProtKB-SubCell"/>
</dbReference>
<evidence type="ECO:0000256" key="5">
    <source>
        <dbReference type="ARBA" id="ARBA00022723"/>
    </source>
</evidence>
<keyword evidence="8" id="KW-0249">Electron transport</keyword>
<organism evidence="15 16">
    <name type="scientific">Stutzerimonas stutzeri</name>
    <name type="common">Pseudomonas stutzeri</name>
    <dbReference type="NCBI Taxonomy" id="316"/>
    <lineage>
        <taxon>Bacteria</taxon>
        <taxon>Pseudomonadati</taxon>
        <taxon>Pseudomonadota</taxon>
        <taxon>Gammaproteobacteria</taxon>
        <taxon>Pseudomonadales</taxon>
        <taxon>Pseudomonadaceae</taxon>
        <taxon>Stutzerimonas</taxon>
    </lineage>
</organism>
<feature type="binding site" description="axial binding residue" evidence="12">
    <location>
        <position position="314"/>
    </location>
    <ligand>
        <name>heme c</name>
        <dbReference type="ChEBI" id="CHEBI:61717"/>
        <label>3</label>
    </ligand>
    <ligandPart>
        <name>Fe</name>
        <dbReference type="ChEBI" id="CHEBI:18248"/>
    </ligandPart>
</feature>
<evidence type="ECO:0000256" key="9">
    <source>
        <dbReference type="ARBA" id="ARBA00023004"/>
    </source>
</evidence>
<feature type="binding site" description="covalent" evidence="11">
    <location>
        <position position="189"/>
    </location>
    <ligand>
        <name>heme c</name>
        <dbReference type="ChEBI" id="CHEBI:61717"/>
        <label>2</label>
    </ligand>
</feature>
<dbReference type="PANTHER" id="PTHR35008:SF8">
    <property type="entry name" value="ALCOHOL DEHYDROGENASE CYTOCHROME C SUBUNIT"/>
    <property type="match status" value="1"/>
</dbReference>
<dbReference type="OrthoDB" id="9811281at2"/>
<evidence type="ECO:0000256" key="10">
    <source>
        <dbReference type="ARBA" id="ARBA00023136"/>
    </source>
</evidence>
<dbReference type="PANTHER" id="PTHR35008">
    <property type="entry name" value="BLL4482 PROTEIN-RELATED"/>
    <property type="match status" value="1"/>
</dbReference>
<keyword evidence="5 12" id="KW-0479">Metal-binding</keyword>
<name>W8R5W1_STUST</name>
<dbReference type="GO" id="GO:0009055">
    <property type="term" value="F:electron transfer activity"/>
    <property type="evidence" value="ECO:0007669"/>
    <property type="project" value="InterPro"/>
</dbReference>
<dbReference type="PATRIC" id="fig|316.77.peg.1463"/>
<feature type="binding site" description="axial binding residue" evidence="12">
    <location>
        <position position="193"/>
    </location>
    <ligand>
        <name>heme c</name>
        <dbReference type="ChEBI" id="CHEBI:61717"/>
        <label>2</label>
    </ligand>
    <ligandPart>
        <name>Fe</name>
        <dbReference type="ChEBI" id="CHEBI:18248"/>
    </ligandPart>
</feature>
<gene>
    <name evidence="15" type="ORF">CH92_07335</name>
</gene>
<feature type="chain" id="PRO_5004912536" evidence="13">
    <location>
        <begin position="22"/>
        <end position="408"/>
    </location>
</feature>
<dbReference type="InterPro" id="IPR051459">
    <property type="entry name" value="Cytochrome_c-type_DH"/>
</dbReference>
<dbReference type="RefSeq" id="WP_025241102.1">
    <property type="nucleotide sequence ID" value="NZ_CP007441.1"/>
</dbReference>
<keyword evidence="4 11" id="KW-0349">Heme</keyword>
<dbReference type="InterPro" id="IPR036909">
    <property type="entry name" value="Cyt_c-like_dom_sf"/>
</dbReference>
<evidence type="ECO:0000256" key="12">
    <source>
        <dbReference type="PIRSR" id="PIRSR000018-51"/>
    </source>
</evidence>
<keyword evidence="6 13" id="KW-0732">Signal</keyword>
<dbReference type="InterPro" id="IPR014353">
    <property type="entry name" value="Membr-bd_ADH_cyt_c"/>
</dbReference>
<keyword evidence="3" id="KW-1003">Cell membrane</keyword>
<proteinExistence type="predicted"/>
<evidence type="ECO:0000256" key="7">
    <source>
        <dbReference type="ARBA" id="ARBA00022737"/>
    </source>
</evidence>
<evidence type="ECO:0000256" key="13">
    <source>
        <dbReference type="SAM" id="SignalP"/>
    </source>
</evidence>
<comment type="cofactor">
    <cofactor evidence="11">
        <name>heme c</name>
        <dbReference type="ChEBI" id="CHEBI:61717"/>
    </cofactor>
    <text evidence="11">Binds 3 heme c groups covalently per subunit.</text>
</comment>
<evidence type="ECO:0000256" key="11">
    <source>
        <dbReference type="PIRSR" id="PIRSR000018-50"/>
    </source>
</evidence>
<comment type="subcellular location">
    <subcellularLocation>
        <location evidence="1">Cell membrane</location>
    </subcellularLocation>
</comment>
<dbReference type="PIRSF" id="PIRSF000018">
    <property type="entry name" value="Mb_ADH_cyt_c"/>
    <property type="match status" value="1"/>
</dbReference>
<reference evidence="15 16" key="2">
    <citation type="submission" date="2014-03" db="EMBL/GenBank/DDBJ databases">
        <authorList>
            <person name="Baltrus D."/>
            <person name="Dougherty K."/>
        </authorList>
    </citation>
    <scope>NUCLEOTIDE SEQUENCE</scope>
    <source>
        <strain evidence="15 16">28a24</strain>
    </source>
</reference>
<keyword evidence="10" id="KW-0472">Membrane</keyword>
<protein>
    <submittedName>
        <fullName evidence="15">Alcohol dehydrogenase</fullName>
    </submittedName>
</protein>
<dbReference type="InterPro" id="IPR008168">
    <property type="entry name" value="Cyt_C_IC"/>
</dbReference>
<accession>W8R5W1</accession>
<dbReference type="Proteomes" id="UP000019522">
    <property type="component" value="Chromosome"/>
</dbReference>
<dbReference type="GO" id="GO:0005506">
    <property type="term" value="F:iron ion binding"/>
    <property type="evidence" value="ECO:0007669"/>
    <property type="project" value="InterPro"/>
</dbReference>
<feature type="signal peptide" evidence="13">
    <location>
        <begin position="1"/>
        <end position="21"/>
    </location>
</feature>
<feature type="domain" description="Cytochrome c" evidence="14">
    <location>
        <begin position="297"/>
        <end position="387"/>
    </location>
</feature>
<dbReference type="PROSITE" id="PS51007">
    <property type="entry name" value="CYTC"/>
    <property type="match status" value="3"/>
</dbReference>
<feature type="binding site" description="covalent" evidence="11">
    <location>
        <position position="192"/>
    </location>
    <ligand>
        <name>heme c</name>
        <dbReference type="ChEBI" id="CHEBI:61717"/>
        <label>2</label>
    </ligand>
</feature>
<feature type="binding site" description="axial binding residue" evidence="12">
    <location>
        <position position="47"/>
    </location>
    <ligand>
        <name>heme c</name>
        <dbReference type="ChEBI" id="CHEBI:61717"/>
        <label>1</label>
    </ligand>
    <ligandPart>
        <name>Fe</name>
        <dbReference type="ChEBI" id="CHEBI:18248"/>
    </ligandPart>
</feature>
<dbReference type="Gene3D" id="1.10.760.10">
    <property type="entry name" value="Cytochrome c-like domain"/>
    <property type="match status" value="3"/>
</dbReference>
<feature type="binding site" description="covalent" evidence="11">
    <location>
        <position position="46"/>
    </location>
    <ligand>
        <name>heme c</name>
        <dbReference type="ChEBI" id="CHEBI:61717"/>
        <label>1</label>
    </ligand>
</feature>
<evidence type="ECO:0000256" key="6">
    <source>
        <dbReference type="ARBA" id="ARBA00022729"/>
    </source>
</evidence>
<dbReference type="AlphaFoldDB" id="W8R5W1"/>